<evidence type="ECO:0000313" key="4">
    <source>
        <dbReference type="Proteomes" id="UP001056500"/>
    </source>
</evidence>
<feature type="transmembrane region" description="Helical" evidence="1">
    <location>
        <begin position="42"/>
        <end position="60"/>
    </location>
</feature>
<proteinExistence type="predicted"/>
<feature type="domain" description="Uncharacterized protein YyaB-like PH" evidence="2">
    <location>
        <begin position="62"/>
        <end position="134"/>
    </location>
</feature>
<dbReference type="Proteomes" id="UP001056500">
    <property type="component" value="Chromosome"/>
</dbReference>
<dbReference type="RefSeq" id="WP_251872019.1">
    <property type="nucleotide sequence ID" value="NZ_CP098755.1"/>
</dbReference>
<name>A0ABY4WCJ5_9BACL</name>
<reference evidence="3" key="1">
    <citation type="submission" date="2022-06" db="EMBL/GenBank/DDBJ databases">
        <title>Genome sequencing of Brevibacillus sp. BB3-R1.</title>
        <authorList>
            <person name="Heo J."/>
            <person name="Lee D."/>
            <person name="Won M."/>
            <person name="Han B.-H."/>
            <person name="Hong S.-B."/>
            <person name="Kwon S.-W."/>
        </authorList>
    </citation>
    <scope>NUCLEOTIDE SEQUENCE</scope>
    <source>
        <strain evidence="3">BB3-R1</strain>
    </source>
</reference>
<evidence type="ECO:0000313" key="3">
    <source>
        <dbReference type="EMBL" id="USG64911.1"/>
    </source>
</evidence>
<keyword evidence="1" id="KW-0812">Transmembrane</keyword>
<dbReference type="InterPro" id="IPR009589">
    <property type="entry name" value="PH_YyaB-like"/>
</dbReference>
<accession>A0ABY4WCJ5</accession>
<gene>
    <name evidence="3" type="ORF">NDK47_22745</name>
</gene>
<organism evidence="3 4">
    <name type="scientific">Brevibacillus ruminantium</name>
    <dbReference type="NCBI Taxonomy" id="2950604"/>
    <lineage>
        <taxon>Bacteria</taxon>
        <taxon>Bacillati</taxon>
        <taxon>Bacillota</taxon>
        <taxon>Bacilli</taxon>
        <taxon>Bacillales</taxon>
        <taxon>Paenibacillaceae</taxon>
        <taxon>Brevibacillus</taxon>
    </lineage>
</organism>
<feature type="transmembrane region" description="Helical" evidence="1">
    <location>
        <begin position="7"/>
        <end position="30"/>
    </location>
</feature>
<protein>
    <submittedName>
        <fullName evidence="3">PH domain-containing protein</fullName>
    </submittedName>
</protein>
<dbReference type="Pfam" id="PF06713">
    <property type="entry name" value="bPH_4"/>
    <property type="match status" value="1"/>
</dbReference>
<keyword evidence="4" id="KW-1185">Reference proteome</keyword>
<evidence type="ECO:0000256" key="1">
    <source>
        <dbReference type="SAM" id="Phobius"/>
    </source>
</evidence>
<keyword evidence="1" id="KW-1133">Transmembrane helix</keyword>
<evidence type="ECO:0000259" key="2">
    <source>
        <dbReference type="Pfam" id="PF06713"/>
    </source>
</evidence>
<keyword evidence="1" id="KW-0472">Membrane</keyword>
<dbReference type="EMBL" id="CP098755">
    <property type="protein sequence ID" value="USG64911.1"/>
    <property type="molecule type" value="Genomic_DNA"/>
</dbReference>
<sequence>MIYRSKIDAWLAAVVVGTMLPMCGLGLWLMFLGGGRSIGERIVPAILLVALSLFFLWMFFSTRYLLAERELIIHYGPFKKIVPLASIKAVRKTSSLLSSPALSLKRLEISYGVGEMVLISPKDRDEFMEILQQKSQRNLIE</sequence>